<gene>
    <name evidence="1" type="ORF">E2C01_064245</name>
</gene>
<sequence length="65" mass="7489">MFIQRLERNGRGYRLQKRQKKNVLKTKGALSVLTFSDVDPERFINAISQLDQPVLGDVDKEVNDV</sequence>
<evidence type="ECO:0000313" key="2">
    <source>
        <dbReference type="Proteomes" id="UP000324222"/>
    </source>
</evidence>
<organism evidence="1 2">
    <name type="scientific">Portunus trituberculatus</name>
    <name type="common">Swimming crab</name>
    <name type="synonym">Neptunus trituberculatus</name>
    <dbReference type="NCBI Taxonomy" id="210409"/>
    <lineage>
        <taxon>Eukaryota</taxon>
        <taxon>Metazoa</taxon>
        <taxon>Ecdysozoa</taxon>
        <taxon>Arthropoda</taxon>
        <taxon>Crustacea</taxon>
        <taxon>Multicrustacea</taxon>
        <taxon>Malacostraca</taxon>
        <taxon>Eumalacostraca</taxon>
        <taxon>Eucarida</taxon>
        <taxon>Decapoda</taxon>
        <taxon>Pleocyemata</taxon>
        <taxon>Brachyura</taxon>
        <taxon>Eubrachyura</taxon>
        <taxon>Portunoidea</taxon>
        <taxon>Portunidae</taxon>
        <taxon>Portuninae</taxon>
        <taxon>Portunus</taxon>
    </lineage>
</organism>
<accession>A0A5B7HCI5</accession>
<keyword evidence="2" id="KW-1185">Reference proteome</keyword>
<name>A0A5B7HCI5_PORTR</name>
<reference evidence="1 2" key="1">
    <citation type="submission" date="2019-05" db="EMBL/GenBank/DDBJ databases">
        <title>Another draft genome of Portunus trituberculatus and its Hox gene families provides insights of decapod evolution.</title>
        <authorList>
            <person name="Jeong J.-H."/>
            <person name="Song I."/>
            <person name="Kim S."/>
            <person name="Choi T."/>
            <person name="Kim D."/>
            <person name="Ryu S."/>
            <person name="Kim W."/>
        </authorList>
    </citation>
    <scope>NUCLEOTIDE SEQUENCE [LARGE SCALE GENOMIC DNA]</scope>
    <source>
        <tissue evidence="1">Muscle</tissue>
    </source>
</reference>
<dbReference type="AlphaFoldDB" id="A0A5B7HCI5"/>
<protein>
    <submittedName>
        <fullName evidence="1">Uncharacterized protein</fullName>
    </submittedName>
</protein>
<evidence type="ECO:0000313" key="1">
    <source>
        <dbReference type="EMBL" id="MPC70010.1"/>
    </source>
</evidence>
<dbReference type="EMBL" id="VSRR010030350">
    <property type="protein sequence ID" value="MPC70010.1"/>
    <property type="molecule type" value="Genomic_DNA"/>
</dbReference>
<dbReference type="Proteomes" id="UP000324222">
    <property type="component" value="Unassembled WGS sequence"/>
</dbReference>
<comment type="caution">
    <text evidence="1">The sequence shown here is derived from an EMBL/GenBank/DDBJ whole genome shotgun (WGS) entry which is preliminary data.</text>
</comment>
<proteinExistence type="predicted"/>